<keyword evidence="2" id="KW-0238">DNA-binding</keyword>
<protein>
    <submittedName>
        <fullName evidence="5">Lrp/AsnC family transcriptional regulator</fullName>
    </submittedName>
</protein>
<dbReference type="PANTHER" id="PTHR30154">
    <property type="entry name" value="LEUCINE-RESPONSIVE REGULATORY PROTEIN"/>
    <property type="match status" value="1"/>
</dbReference>
<organism evidence="5 6">
    <name type="scientific">Hyunsoonleella aestuarii</name>
    <dbReference type="NCBI Taxonomy" id="912802"/>
    <lineage>
        <taxon>Bacteria</taxon>
        <taxon>Pseudomonadati</taxon>
        <taxon>Bacteroidota</taxon>
        <taxon>Flavobacteriia</taxon>
        <taxon>Flavobacteriales</taxon>
        <taxon>Flavobacteriaceae</taxon>
    </lineage>
</organism>
<dbReference type="PROSITE" id="PS50956">
    <property type="entry name" value="HTH_ASNC_2"/>
    <property type="match status" value="1"/>
</dbReference>
<dbReference type="SUPFAM" id="SSF54909">
    <property type="entry name" value="Dimeric alpha+beta barrel"/>
    <property type="match status" value="1"/>
</dbReference>
<dbReference type="InterPro" id="IPR036390">
    <property type="entry name" value="WH_DNA-bd_sf"/>
</dbReference>
<dbReference type="Gene3D" id="1.10.10.10">
    <property type="entry name" value="Winged helix-like DNA-binding domain superfamily/Winged helix DNA-binding domain"/>
    <property type="match status" value="1"/>
</dbReference>
<keyword evidence="6" id="KW-1185">Reference proteome</keyword>
<accession>A0ABP8ED53</accession>
<dbReference type="InterPro" id="IPR000485">
    <property type="entry name" value="AsnC-type_HTH_dom"/>
</dbReference>
<dbReference type="CDD" id="cd00090">
    <property type="entry name" value="HTH_ARSR"/>
    <property type="match status" value="1"/>
</dbReference>
<dbReference type="InterPro" id="IPR019888">
    <property type="entry name" value="Tscrpt_reg_AsnC-like"/>
</dbReference>
<evidence type="ECO:0000313" key="5">
    <source>
        <dbReference type="EMBL" id="GAA4270166.1"/>
    </source>
</evidence>
<keyword evidence="3" id="KW-0804">Transcription</keyword>
<dbReference type="Proteomes" id="UP001500027">
    <property type="component" value="Unassembled WGS sequence"/>
</dbReference>
<evidence type="ECO:0000259" key="4">
    <source>
        <dbReference type="PROSITE" id="PS50956"/>
    </source>
</evidence>
<evidence type="ECO:0000313" key="6">
    <source>
        <dbReference type="Proteomes" id="UP001500027"/>
    </source>
</evidence>
<keyword evidence="1" id="KW-0805">Transcription regulation</keyword>
<dbReference type="InterPro" id="IPR019887">
    <property type="entry name" value="Tscrpt_reg_AsnC/Lrp_C"/>
</dbReference>
<reference evidence="6" key="1">
    <citation type="journal article" date="2019" name="Int. J. Syst. Evol. Microbiol.">
        <title>The Global Catalogue of Microorganisms (GCM) 10K type strain sequencing project: providing services to taxonomists for standard genome sequencing and annotation.</title>
        <authorList>
            <consortium name="The Broad Institute Genomics Platform"/>
            <consortium name="The Broad Institute Genome Sequencing Center for Infectious Disease"/>
            <person name="Wu L."/>
            <person name="Ma J."/>
        </authorList>
    </citation>
    <scope>NUCLEOTIDE SEQUENCE [LARGE SCALE GENOMIC DNA]</scope>
    <source>
        <strain evidence="6">JCM 17452</strain>
    </source>
</reference>
<dbReference type="PANTHER" id="PTHR30154:SF34">
    <property type="entry name" value="TRANSCRIPTIONAL REGULATOR AZLB"/>
    <property type="match status" value="1"/>
</dbReference>
<dbReference type="InterPro" id="IPR011991">
    <property type="entry name" value="ArsR-like_HTH"/>
</dbReference>
<dbReference type="SMART" id="SM00344">
    <property type="entry name" value="HTH_ASNC"/>
    <property type="match status" value="1"/>
</dbReference>
<comment type="caution">
    <text evidence="5">The sequence shown here is derived from an EMBL/GenBank/DDBJ whole genome shotgun (WGS) entry which is preliminary data.</text>
</comment>
<dbReference type="PRINTS" id="PR00033">
    <property type="entry name" value="HTHASNC"/>
</dbReference>
<gene>
    <name evidence="5" type="ORF">GCM10022257_22670</name>
</gene>
<sequence length="152" mass="17795">MSFDNTDRKLLEYLQSDSKQTTKELSNKLNLSVTAVYERIKKLEREEVICKYVALLNKEKINKSFIAYCNIKLVQHSKAYVIQFEREVAKLSEVLECYHISGDYDYLLKILVEDMQAYREFMVKKLTTISHIGSTHSTFMINEVKHTTVISI</sequence>
<dbReference type="InterPro" id="IPR011008">
    <property type="entry name" value="Dimeric_a/b-barrel"/>
</dbReference>
<dbReference type="EMBL" id="BAABAV010000002">
    <property type="protein sequence ID" value="GAA4270166.1"/>
    <property type="molecule type" value="Genomic_DNA"/>
</dbReference>
<evidence type="ECO:0000256" key="2">
    <source>
        <dbReference type="ARBA" id="ARBA00023125"/>
    </source>
</evidence>
<proteinExistence type="predicted"/>
<dbReference type="InterPro" id="IPR036388">
    <property type="entry name" value="WH-like_DNA-bd_sf"/>
</dbReference>
<evidence type="ECO:0000256" key="3">
    <source>
        <dbReference type="ARBA" id="ARBA00023163"/>
    </source>
</evidence>
<dbReference type="RefSeq" id="WP_139002542.1">
    <property type="nucleotide sequence ID" value="NZ_BAABAV010000002.1"/>
</dbReference>
<dbReference type="Pfam" id="PF01037">
    <property type="entry name" value="AsnC_trans_reg"/>
    <property type="match status" value="1"/>
</dbReference>
<feature type="domain" description="HTH asnC-type" evidence="4">
    <location>
        <begin position="3"/>
        <end position="64"/>
    </location>
</feature>
<evidence type="ECO:0000256" key="1">
    <source>
        <dbReference type="ARBA" id="ARBA00023015"/>
    </source>
</evidence>
<dbReference type="SUPFAM" id="SSF46785">
    <property type="entry name" value="Winged helix' DNA-binding domain"/>
    <property type="match status" value="1"/>
</dbReference>
<name>A0ABP8ED53_9FLAO</name>
<dbReference type="Gene3D" id="3.30.70.920">
    <property type="match status" value="1"/>
</dbReference>
<dbReference type="Pfam" id="PF13412">
    <property type="entry name" value="HTH_24"/>
    <property type="match status" value="1"/>
</dbReference>